<dbReference type="Pfam" id="PF07411">
    <property type="entry name" value="DUF1508"/>
    <property type="match status" value="1"/>
</dbReference>
<proteinExistence type="predicted"/>
<dbReference type="InterPro" id="IPR010879">
    <property type="entry name" value="DUF1508"/>
</dbReference>
<protein>
    <submittedName>
        <fullName evidence="2">Uncharacterized conserved protein YegP, UPF0339 family</fullName>
    </submittedName>
</protein>
<dbReference type="InterPro" id="IPR036913">
    <property type="entry name" value="YegP-like_sf"/>
</dbReference>
<organism evidence="2 3">
    <name type="scientific">Halorubrum sodomense</name>
    <dbReference type="NCBI Taxonomy" id="35743"/>
    <lineage>
        <taxon>Archaea</taxon>
        <taxon>Methanobacteriati</taxon>
        <taxon>Methanobacteriota</taxon>
        <taxon>Stenosarchaea group</taxon>
        <taxon>Halobacteria</taxon>
        <taxon>Halobacteriales</taxon>
        <taxon>Haloferacaceae</taxon>
        <taxon>Halorubrum</taxon>
    </lineage>
</organism>
<accession>A0A1I6FKL9</accession>
<gene>
    <name evidence="2" type="ORF">SAMN04487937_0260</name>
</gene>
<dbReference type="Proteomes" id="UP000198932">
    <property type="component" value="Unassembled WGS sequence"/>
</dbReference>
<dbReference type="Gene3D" id="2.30.29.80">
    <property type="match status" value="1"/>
</dbReference>
<evidence type="ECO:0000259" key="1">
    <source>
        <dbReference type="Pfam" id="PF07411"/>
    </source>
</evidence>
<feature type="domain" description="DUF1508" evidence="1">
    <location>
        <begin position="16"/>
        <end position="64"/>
    </location>
</feature>
<sequence length="65" mass="7292">MKYLRIDPAAFEVYRDAAAEWRWRLRHRNGNVLADSGEGYASRSNAVEAVTRVKANAPGAETVEQ</sequence>
<dbReference type="AlphaFoldDB" id="A0A1I6FKL9"/>
<dbReference type="SUPFAM" id="SSF160113">
    <property type="entry name" value="YegP-like"/>
    <property type="match status" value="1"/>
</dbReference>
<name>A0A1I6FKL9_HALSD</name>
<evidence type="ECO:0000313" key="3">
    <source>
        <dbReference type="Proteomes" id="UP000198932"/>
    </source>
</evidence>
<reference evidence="3" key="1">
    <citation type="submission" date="2016-10" db="EMBL/GenBank/DDBJ databases">
        <authorList>
            <person name="Varghese N."/>
            <person name="Submissions S."/>
        </authorList>
    </citation>
    <scope>NUCLEOTIDE SEQUENCE [LARGE SCALE GENOMIC DNA]</scope>
    <source>
        <strain evidence="3">RD 26</strain>
    </source>
</reference>
<dbReference type="EMBL" id="FOYN01000001">
    <property type="protein sequence ID" value="SFR30438.1"/>
    <property type="molecule type" value="Genomic_DNA"/>
</dbReference>
<keyword evidence="3" id="KW-1185">Reference proteome</keyword>
<evidence type="ECO:0000313" key="2">
    <source>
        <dbReference type="EMBL" id="SFR30438.1"/>
    </source>
</evidence>